<reference evidence="4 5" key="1">
    <citation type="submission" date="2019-09" db="EMBL/GenBank/DDBJ databases">
        <title>In-depth cultivation of the pig gut microbiome towards novel bacterial diversity and tailored functional studies.</title>
        <authorList>
            <person name="Wylensek D."/>
            <person name="Hitch T.C.A."/>
            <person name="Clavel T."/>
        </authorList>
    </citation>
    <scope>NUCLEOTIDE SEQUENCE [LARGE SCALE GENOMIC DNA]</scope>
    <source>
        <strain evidence="4 5">PG-178-WT-4</strain>
    </source>
</reference>
<gene>
    <name evidence="4" type="ORF">FYJ44_03170</name>
</gene>
<evidence type="ECO:0000256" key="1">
    <source>
        <dbReference type="ARBA" id="ARBA00009075"/>
    </source>
</evidence>
<dbReference type="GO" id="GO:0015772">
    <property type="term" value="P:oligosaccharide transport"/>
    <property type="evidence" value="ECO:0007669"/>
    <property type="project" value="TreeGrafter"/>
</dbReference>
<accession>A0A6L5XIP4</accession>
<dbReference type="EMBL" id="VUMH01000002">
    <property type="protein sequence ID" value="MSS27063.1"/>
    <property type="molecule type" value="Genomic_DNA"/>
</dbReference>
<evidence type="ECO:0000256" key="3">
    <source>
        <dbReference type="ARBA" id="ARBA00022729"/>
    </source>
</evidence>
<evidence type="ECO:0000313" key="5">
    <source>
        <dbReference type="Proteomes" id="UP000477488"/>
    </source>
</evidence>
<name>A0A6L5XIP4_9BACT</name>
<protein>
    <submittedName>
        <fullName evidence="4">OprD family porin</fullName>
    </submittedName>
</protein>
<keyword evidence="5" id="KW-1185">Reference proteome</keyword>
<dbReference type="AlphaFoldDB" id="A0A6L5XIP4"/>
<dbReference type="PANTHER" id="PTHR34596">
    <property type="entry name" value="CHITOPORIN"/>
    <property type="match status" value="1"/>
</dbReference>
<dbReference type="RefSeq" id="WP_288229738.1">
    <property type="nucleotide sequence ID" value="NZ_VUMH01000002.1"/>
</dbReference>
<dbReference type="InterPro" id="IPR023614">
    <property type="entry name" value="Porin_dom_sf"/>
</dbReference>
<keyword evidence="2" id="KW-0813">Transport</keyword>
<keyword evidence="3" id="KW-0732">Signal</keyword>
<proteinExistence type="inferred from homology"/>
<evidence type="ECO:0000313" key="4">
    <source>
        <dbReference type="EMBL" id="MSS27063.1"/>
    </source>
</evidence>
<dbReference type="Pfam" id="PF03573">
    <property type="entry name" value="OprD"/>
    <property type="match status" value="1"/>
</dbReference>
<dbReference type="GO" id="GO:0016020">
    <property type="term" value="C:membrane"/>
    <property type="evidence" value="ECO:0007669"/>
    <property type="project" value="InterPro"/>
</dbReference>
<dbReference type="PANTHER" id="PTHR34596:SF2">
    <property type="entry name" value="CHITOPORIN"/>
    <property type="match status" value="1"/>
</dbReference>
<sequence length="496" mass="55268">MAQRHGSRIPGDFRRQRHGVWLAAVLCCLLGLLCLPGPTPVAATPPNLADSVKPLDSAEHAVADPPGLFADSPLRPFWHDARVSGGLYFFGRDRRRYDVERKTYRTNLRHGSLQANLDLVSGYAWDHLGFDFGVFTSHDLFNYGAPDHEMGFEPWRDPWHPDWSRHFTLSGLSIYKAALKAKAGPAWLRVGWLQPEGPGVLGVNWSIMPGSWRGVNAGLDFGRFSVAGMLADTYKAPWFLDEYKLMKNDGESHLPGVWSLGARYAFDSGITLEAAYGQSPGHLHNAHFKSSWELPAGPGRLKFGYHLYAMTDSDDDGGVNDNFDGIALQHYLFGLYELDMWTFRLEGTYTSAPMSGPWSQGQFAYRLADRSGGAKGAYEVWWDNRSDWNADDEKAVFAGVERRLDDILPVPGFYLGVSGAVGWDGRGWGASERLREWAVSGDLGYVKPDGPLAGAFVKLHYTEYRNGTDAPSWSVYKNGFQSEHDFKILIGLPFSF</sequence>
<comment type="similarity">
    <text evidence="1">Belongs to the outer membrane porin (Opr) (TC 1.B.25) family.</text>
</comment>
<comment type="caution">
    <text evidence="4">The sequence shown here is derived from an EMBL/GenBank/DDBJ whole genome shotgun (WGS) entry which is preliminary data.</text>
</comment>
<dbReference type="InterPro" id="IPR005318">
    <property type="entry name" value="OM_porin_bac"/>
</dbReference>
<dbReference type="Proteomes" id="UP000477488">
    <property type="component" value="Unassembled WGS sequence"/>
</dbReference>
<evidence type="ECO:0000256" key="2">
    <source>
        <dbReference type="ARBA" id="ARBA00022448"/>
    </source>
</evidence>
<dbReference type="Gene3D" id="2.40.160.10">
    <property type="entry name" value="Porin"/>
    <property type="match status" value="1"/>
</dbReference>
<dbReference type="GO" id="GO:0015288">
    <property type="term" value="F:porin activity"/>
    <property type="evidence" value="ECO:0007669"/>
    <property type="project" value="TreeGrafter"/>
</dbReference>
<organism evidence="4 5">
    <name type="scientific">Desulfovibrio porci</name>
    <dbReference type="NCBI Taxonomy" id="2605782"/>
    <lineage>
        <taxon>Bacteria</taxon>
        <taxon>Pseudomonadati</taxon>
        <taxon>Thermodesulfobacteriota</taxon>
        <taxon>Desulfovibrionia</taxon>
        <taxon>Desulfovibrionales</taxon>
        <taxon>Desulfovibrionaceae</taxon>
        <taxon>Desulfovibrio</taxon>
    </lineage>
</organism>